<sequence length="423" mass="45385">MGNEPLGDGDTPPHGMPLPRVPQPRDAADDMPSMPESQPVPALEPELEPQPRLVADPALPAYHFDHDTLKSLLGAWALSACSAEESAAVEDHLTHCASCAEEALRLRDAVGLLHREDSLDLDPLLRARVLEGCLGRRPARIPVPEWAGPYDAETARLDAFLGDLGDPEWEMPVRLTWSGGQRQLTLSGVLAHLGSIDGLVAMAIGLDDPLGPDAPRTIAGRTDEAADRCGHHSHALIRSSWRAQTRGIVRTLSFAGTSSGGLPVDFTGLVLPIRDALIDRAFECWIHAEDVATALDYPYEPPAPRHLNRIIDLAARQLPAVLAERRRAGLASSPGWLTEAGTPGRTLHLEVEGQGGGHWYIPLDSPAAIASPDTEVAHVALEGIEFCQLAAGHRHPEDLAAGQDGEREAIRDVLCATASMSRM</sequence>
<evidence type="ECO:0000256" key="3">
    <source>
        <dbReference type="SAM" id="MobiDB-lite"/>
    </source>
</evidence>
<keyword evidence="7" id="KW-1185">Reference proteome</keyword>
<dbReference type="Gene3D" id="1.10.10.1320">
    <property type="entry name" value="Anti-sigma factor, zinc-finger domain"/>
    <property type="match status" value="1"/>
</dbReference>
<dbReference type="InterPro" id="IPR041916">
    <property type="entry name" value="Anti_sigma_zinc_sf"/>
</dbReference>
<dbReference type="Gene3D" id="1.20.120.450">
    <property type="entry name" value="dinb family like domain"/>
    <property type="match status" value="1"/>
</dbReference>
<dbReference type="InterPro" id="IPR034660">
    <property type="entry name" value="DinB/YfiT-like"/>
</dbReference>
<proteinExistence type="predicted"/>
<dbReference type="RefSeq" id="WP_255919607.1">
    <property type="nucleotide sequence ID" value="NZ_JANFNG010000004.1"/>
</dbReference>
<evidence type="ECO:0000256" key="1">
    <source>
        <dbReference type="ARBA" id="ARBA00023015"/>
    </source>
</evidence>
<protein>
    <submittedName>
        <fullName evidence="6">Maleylpyruvate isomerase N-terminal domain-containing protein</fullName>
    </submittedName>
</protein>
<evidence type="ECO:0000313" key="7">
    <source>
        <dbReference type="Proteomes" id="UP001057702"/>
    </source>
</evidence>
<name>A0ABT1PSQ8_9ACTN</name>
<accession>A0ABT1PSQ8</accession>
<gene>
    <name evidence="6" type="ORF">NGB36_08875</name>
</gene>
<keyword evidence="6" id="KW-0413">Isomerase</keyword>
<reference evidence="6" key="1">
    <citation type="submission" date="2022-06" db="EMBL/GenBank/DDBJ databases">
        <title>Draft genome sequence of Streptomyces sp. RB6PN25 isolated from peat swamp forest in Thailand.</title>
        <authorList>
            <person name="Duangmal K."/>
            <person name="Klaysubun C."/>
        </authorList>
    </citation>
    <scope>NUCLEOTIDE SEQUENCE</scope>
    <source>
        <strain evidence="6">RB6PN25</strain>
    </source>
</reference>
<comment type="caution">
    <text evidence="6">The sequence shown here is derived from an EMBL/GenBank/DDBJ whole genome shotgun (WGS) entry which is preliminary data.</text>
</comment>
<evidence type="ECO:0000259" key="5">
    <source>
        <dbReference type="Pfam" id="PF13490"/>
    </source>
</evidence>
<keyword evidence="2" id="KW-0804">Transcription</keyword>
<dbReference type="EMBL" id="JANFNG010000004">
    <property type="protein sequence ID" value="MCQ4080712.1"/>
    <property type="molecule type" value="Genomic_DNA"/>
</dbReference>
<dbReference type="SUPFAM" id="SSF109854">
    <property type="entry name" value="DinB/YfiT-like putative metalloenzymes"/>
    <property type="match status" value="1"/>
</dbReference>
<dbReference type="Proteomes" id="UP001057702">
    <property type="component" value="Unassembled WGS sequence"/>
</dbReference>
<dbReference type="Pfam" id="PF13490">
    <property type="entry name" value="zf-HC2"/>
    <property type="match status" value="1"/>
</dbReference>
<organism evidence="6 7">
    <name type="scientific">Streptomyces humicola</name>
    <dbReference type="NCBI Taxonomy" id="2953240"/>
    <lineage>
        <taxon>Bacteria</taxon>
        <taxon>Bacillati</taxon>
        <taxon>Actinomycetota</taxon>
        <taxon>Actinomycetes</taxon>
        <taxon>Kitasatosporales</taxon>
        <taxon>Streptomycetaceae</taxon>
        <taxon>Streptomyces</taxon>
    </lineage>
</organism>
<dbReference type="GO" id="GO:0016853">
    <property type="term" value="F:isomerase activity"/>
    <property type="evidence" value="ECO:0007669"/>
    <property type="project" value="UniProtKB-KW"/>
</dbReference>
<dbReference type="Pfam" id="PF11716">
    <property type="entry name" value="MDMPI_N"/>
    <property type="match status" value="1"/>
</dbReference>
<feature type="region of interest" description="Disordered" evidence="3">
    <location>
        <begin position="1"/>
        <end position="47"/>
    </location>
</feature>
<feature type="domain" description="Mycothiol-dependent maleylpyruvate isomerase metal-binding" evidence="4">
    <location>
        <begin position="151"/>
        <end position="292"/>
    </location>
</feature>
<keyword evidence="1" id="KW-0805">Transcription regulation</keyword>
<evidence type="ECO:0000313" key="6">
    <source>
        <dbReference type="EMBL" id="MCQ4080712.1"/>
    </source>
</evidence>
<dbReference type="InterPro" id="IPR027383">
    <property type="entry name" value="Znf_put"/>
</dbReference>
<dbReference type="InterPro" id="IPR024344">
    <property type="entry name" value="MDMPI_metal-binding"/>
</dbReference>
<feature type="domain" description="Putative zinc-finger" evidence="5">
    <location>
        <begin position="71"/>
        <end position="100"/>
    </location>
</feature>
<evidence type="ECO:0000259" key="4">
    <source>
        <dbReference type="Pfam" id="PF11716"/>
    </source>
</evidence>
<evidence type="ECO:0000256" key="2">
    <source>
        <dbReference type="ARBA" id="ARBA00023163"/>
    </source>
</evidence>